<feature type="transmembrane region" description="Helical" evidence="6">
    <location>
        <begin position="89"/>
        <end position="110"/>
    </location>
</feature>
<feature type="transmembrane region" description="Helical" evidence="6">
    <location>
        <begin position="371"/>
        <end position="391"/>
    </location>
</feature>
<dbReference type="Pfam" id="PF04932">
    <property type="entry name" value="Wzy_C"/>
    <property type="match status" value="1"/>
</dbReference>
<dbReference type="AlphaFoldDB" id="K2H6K0"/>
<dbReference type="PATRIC" id="fig|1231392.3.peg.2615"/>
<keyword evidence="9" id="KW-1185">Reference proteome</keyword>
<evidence type="ECO:0000256" key="5">
    <source>
        <dbReference type="SAM" id="MobiDB-lite"/>
    </source>
</evidence>
<evidence type="ECO:0000313" key="8">
    <source>
        <dbReference type="EMBL" id="EKE43263.1"/>
    </source>
</evidence>
<dbReference type="InterPro" id="IPR007016">
    <property type="entry name" value="O-antigen_ligase-rel_domated"/>
</dbReference>
<gene>
    <name evidence="8" type="ORF">OCGS_2600</name>
</gene>
<dbReference type="RefSeq" id="WP_007427752.1">
    <property type="nucleotide sequence ID" value="NZ_AMGO01000067.1"/>
</dbReference>
<evidence type="ECO:0000256" key="1">
    <source>
        <dbReference type="ARBA" id="ARBA00004141"/>
    </source>
</evidence>
<dbReference type="PANTHER" id="PTHR37422">
    <property type="entry name" value="TEICHURONIC ACID BIOSYNTHESIS PROTEIN TUAE"/>
    <property type="match status" value="1"/>
</dbReference>
<evidence type="ECO:0000256" key="6">
    <source>
        <dbReference type="SAM" id="Phobius"/>
    </source>
</evidence>
<feature type="compositionally biased region" description="Low complexity" evidence="5">
    <location>
        <begin position="478"/>
        <end position="494"/>
    </location>
</feature>
<dbReference type="InterPro" id="IPR051533">
    <property type="entry name" value="WaaL-like"/>
</dbReference>
<dbReference type="OrthoDB" id="7595044at2"/>
<reference evidence="8 9" key="1">
    <citation type="journal article" date="2012" name="J. Bacteriol.">
        <title>Draft Genome Sequence of Oceaniovalibus guishaninsula JLT2003T.</title>
        <authorList>
            <person name="Tang K."/>
            <person name="Liu K."/>
            <person name="Jiao N."/>
        </authorList>
    </citation>
    <scope>NUCLEOTIDE SEQUENCE [LARGE SCALE GENOMIC DNA]</scope>
    <source>
        <strain evidence="8 9">JLT2003</strain>
    </source>
</reference>
<feature type="compositionally biased region" description="Low complexity" evidence="5">
    <location>
        <begin position="459"/>
        <end position="470"/>
    </location>
</feature>
<accession>K2H6K0</accession>
<dbReference type="EMBL" id="AMGO01000067">
    <property type="protein sequence ID" value="EKE43263.1"/>
    <property type="molecule type" value="Genomic_DNA"/>
</dbReference>
<dbReference type="PANTHER" id="PTHR37422:SF23">
    <property type="entry name" value="TEICHURONIC ACID BIOSYNTHESIS PROTEIN TUAE"/>
    <property type="match status" value="1"/>
</dbReference>
<feature type="transmembrane region" description="Helical" evidence="6">
    <location>
        <begin position="282"/>
        <end position="300"/>
    </location>
</feature>
<evidence type="ECO:0000256" key="2">
    <source>
        <dbReference type="ARBA" id="ARBA00022692"/>
    </source>
</evidence>
<feature type="domain" description="O-antigen ligase-related" evidence="7">
    <location>
        <begin position="249"/>
        <end position="388"/>
    </location>
</feature>
<keyword evidence="4 6" id="KW-0472">Membrane</keyword>
<feature type="transmembrane region" description="Helical" evidence="6">
    <location>
        <begin position="159"/>
        <end position="177"/>
    </location>
</feature>
<feature type="transmembrane region" description="Helical" evidence="6">
    <location>
        <begin position="130"/>
        <end position="147"/>
    </location>
</feature>
<sequence length="508" mass="55070">MPTIALLGWPLAMLAIFARQPVASALVWTVIVGHLFLPQGIAFDFPGVPAFDKTSIPAVTLVVAVLIFGRRGRRGVPDAPPLVDAGPGVGRVLICLALLLVVSPLLTVLSNADGVSVGARWLPGLRMWDVFNVSAGLLAPIVPFFVARRYLVTVESHRLVLRALLVMGLVYSLLILIEIRMSPQLNVWIYGYFQHSFAQHVRAGGYRPIVFLPHGLWVGFFLFSVVVAAVALVRVSPKGTTRTRYVWAALWMLLILSLSRNLGAMALALMLAPLVLLVPALWQARVAMAVSLVVLFYPAVRQAGLIPMDRITRIAASISQDRAQSLQFRFRNEDQLLERALERPVAGWGGWGRSRVYDPETGNDISTTDGYWIVILGTSGWVGYIALLGLLTMPVIALPRTARRKPLPPETAALGLIMAGNFIYMVPNSTLSPIGWMMAGALAGFAQFDLVRAAPPAEARPLPRNAARAPRYTRFGKSAPAPASAPASASAPARRSGRSPHRRSTSTP</sequence>
<feature type="transmembrane region" description="Helical" evidence="6">
    <location>
        <begin position="215"/>
        <end position="233"/>
    </location>
</feature>
<feature type="compositionally biased region" description="Basic residues" evidence="5">
    <location>
        <begin position="495"/>
        <end position="508"/>
    </location>
</feature>
<feature type="region of interest" description="Disordered" evidence="5">
    <location>
        <begin position="459"/>
        <end position="508"/>
    </location>
</feature>
<comment type="caution">
    <text evidence="8">The sequence shown here is derived from an EMBL/GenBank/DDBJ whole genome shotgun (WGS) entry which is preliminary data.</text>
</comment>
<evidence type="ECO:0000256" key="4">
    <source>
        <dbReference type="ARBA" id="ARBA00023136"/>
    </source>
</evidence>
<dbReference type="Proteomes" id="UP000006765">
    <property type="component" value="Unassembled WGS sequence"/>
</dbReference>
<organism evidence="8 9">
    <name type="scientific">Oceaniovalibus guishaninsula JLT2003</name>
    <dbReference type="NCBI Taxonomy" id="1231392"/>
    <lineage>
        <taxon>Bacteria</taxon>
        <taxon>Pseudomonadati</taxon>
        <taxon>Pseudomonadota</taxon>
        <taxon>Alphaproteobacteria</taxon>
        <taxon>Rhodobacterales</taxon>
        <taxon>Roseobacteraceae</taxon>
        <taxon>Oceaniovalibus</taxon>
    </lineage>
</organism>
<dbReference type="GO" id="GO:0016020">
    <property type="term" value="C:membrane"/>
    <property type="evidence" value="ECO:0007669"/>
    <property type="project" value="UniProtKB-SubCell"/>
</dbReference>
<feature type="transmembrane region" description="Helical" evidence="6">
    <location>
        <begin position="245"/>
        <end position="276"/>
    </location>
</feature>
<dbReference type="eggNOG" id="COG3307">
    <property type="taxonomic scope" value="Bacteria"/>
</dbReference>
<keyword evidence="3 6" id="KW-1133">Transmembrane helix</keyword>
<evidence type="ECO:0000259" key="7">
    <source>
        <dbReference type="Pfam" id="PF04932"/>
    </source>
</evidence>
<dbReference type="STRING" id="1231392.OCGS_2600"/>
<feature type="transmembrane region" description="Helical" evidence="6">
    <location>
        <begin position="49"/>
        <end position="68"/>
    </location>
</feature>
<evidence type="ECO:0000313" key="9">
    <source>
        <dbReference type="Proteomes" id="UP000006765"/>
    </source>
</evidence>
<protein>
    <recommendedName>
        <fullName evidence="7">O-antigen ligase-related domain-containing protein</fullName>
    </recommendedName>
</protein>
<evidence type="ECO:0000256" key="3">
    <source>
        <dbReference type="ARBA" id="ARBA00022989"/>
    </source>
</evidence>
<name>K2H6K0_9RHOB</name>
<keyword evidence="2 6" id="KW-0812">Transmembrane</keyword>
<proteinExistence type="predicted"/>
<feature type="transmembrane region" description="Helical" evidence="6">
    <location>
        <begin position="411"/>
        <end position="427"/>
    </location>
</feature>
<comment type="subcellular location">
    <subcellularLocation>
        <location evidence="1">Membrane</location>
        <topology evidence="1">Multi-pass membrane protein</topology>
    </subcellularLocation>
</comment>